<comment type="caution">
    <text evidence="2">The sequence shown here is derived from an EMBL/GenBank/DDBJ whole genome shotgun (WGS) entry which is preliminary data.</text>
</comment>
<dbReference type="EMBL" id="WJQU01000001">
    <property type="protein sequence ID" value="KAJ6650110.1"/>
    <property type="molecule type" value="Genomic_DNA"/>
</dbReference>
<feature type="region of interest" description="Disordered" evidence="1">
    <location>
        <begin position="218"/>
        <end position="274"/>
    </location>
</feature>
<organism evidence="2 3">
    <name type="scientific">Pseudolycoriella hygida</name>
    <dbReference type="NCBI Taxonomy" id="35572"/>
    <lineage>
        <taxon>Eukaryota</taxon>
        <taxon>Metazoa</taxon>
        <taxon>Ecdysozoa</taxon>
        <taxon>Arthropoda</taxon>
        <taxon>Hexapoda</taxon>
        <taxon>Insecta</taxon>
        <taxon>Pterygota</taxon>
        <taxon>Neoptera</taxon>
        <taxon>Endopterygota</taxon>
        <taxon>Diptera</taxon>
        <taxon>Nematocera</taxon>
        <taxon>Sciaroidea</taxon>
        <taxon>Sciaridae</taxon>
        <taxon>Pseudolycoriella</taxon>
    </lineage>
</organism>
<accession>A0A9Q0SAN8</accession>
<reference evidence="2" key="1">
    <citation type="submission" date="2022-07" db="EMBL/GenBank/DDBJ databases">
        <authorList>
            <person name="Trinca V."/>
            <person name="Uliana J.V.C."/>
            <person name="Torres T.T."/>
            <person name="Ward R.J."/>
            <person name="Monesi N."/>
        </authorList>
    </citation>
    <scope>NUCLEOTIDE SEQUENCE</scope>
    <source>
        <strain evidence="2">HSMRA1968</strain>
        <tissue evidence="2">Whole embryos</tissue>
    </source>
</reference>
<sequence>MSQSTSAPAATQLTHLLQLKKDEYSEQNQNDDRWPCLFCGQLCKSLTGCKVHITKSHPNVNRGVIADDINLQDEIASQRATSGTVQSDFTEIIQRLRTLIARNLPNHDELEAIYKDYVAALHKCEKRLSGPEHPTRKFYRLRKSNAFQKSDRSYGESTNPQRSTKRGRDRRRAKYDRDKSQWLYFNQRRKAVHSIIKDRNDKGCMIDLIELNDDWLSSPSPGSVPSTAPPLSPSPGSQSHNYNTTMSNGYSSPMSNGSYDPYSPNGKIGPGKVT</sequence>
<dbReference type="OrthoDB" id="6775903at2759"/>
<evidence type="ECO:0000256" key="1">
    <source>
        <dbReference type="SAM" id="MobiDB-lite"/>
    </source>
</evidence>
<feature type="compositionally biased region" description="Polar residues" evidence="1">
    <location>
        <begin position="234"/>
        <end position="258"/>
    </location>
</feature>
<protein>
    <submittedName>
        <fullName evidence="2">Ecdysone receptor</fullName>
    </submittedName>
</protein>
<feature type="region of interest" description="Disordered" evidence="1">
    <location>
        <begin position="149"/>
        <end position="175"/>
    </location>
</feature>
<keyword evidence="3" id="KW-1185">Reference proteome</keyword>
<gene>
    <name evidence="2" type="primary">EcR_0</name>
    <name evidence="2" type="ORF">Bhyg_05354</name>
</gene>
<evidence type="ECO:0000313" key="3">
    <source>
        <dbReference type="Proteomes" id="UP001151699"/>
    </source>
</evidence>
<keyword evidence="2" id="KW-0675">Receptor</keyword>
<feature type="compositionally biased region" description="Basic residues" evidence="1">
    <location>
        <begin position="163"/>
        <end position="174"/>
    </location>
</feature>
<dbReference type="Proteomes" id="UP001151699">
    <property type="component" value="Chromosome A"/>
</dbReference>
<evidence type="ECO:0000313" key="2">
    <source>
        <dbReference type="EMBL" id="KAJ6650110.1"/>
    </source>
</evidence>
<dbReference type="AlphaFoldDB" id="A0A9Q0SAN8"/>
<name>A0A9Q0SAN8_9DIPT</name>
<proteinExistence type="predicted"/>